<gene>
    <name evidence="7" type="primary">Atl2_1</name>
    <name evidence="7" type="ORF">CM83_99919</name>
</gene>
<sequence length="393" mass="45299">DWMKGDENQPLLGFPWSVSAGTKPVTKGIWMSSTAYLTDRKNERIAIVVIDSQGIYDSFTTNKDWATILAFTGLVSSVTCYNVLTDIKQPELNSLLFFCHYGNAAVQGSTKSKPMQNMMFVIRDWQISSKYGEQEGAKHLAYKLESRDAYREQLDSYFNKVSCFVMPFPGMRIEALDYHGSISQLNETFKDNLHDLVKLLFDPEKLVLKEINKEMVTAGQLIDYFKTYIMMLQGEDLPEPKSLFQMTVEAHNRAAMTSAKSLYVNSMKTSTDAGPLTEEQLTQEHMKAQKLALQEFDQKPKLGTKAMSETYRSQLEEDLHKTYRRMRQDLRRKKNDAWRPYILGSATLALAIALEVVLARWKWHRVLNLVFNLTCRWAFLGLLTWSYCSYRNL</sequence>
<accession>A0A0A9WQQ8</accession>
<feature type="non-terminal residue" evidence="7">
    <location>
        <position position="1"/>
    </location>
</feature>
<evidence type="ECO:0000313" key="7">
    <source>
        <dbReference type="EMBL" id="JAG07165.1"/>
    </source>
</evidence>
<keyword evidence="5" id="KW-0472">Membrane</keyword>
<dbReference type="InterPro" id="IPR030386">
    <property type="entry name" value="G_GB1_RHD3_dom"/>
</dbReference>
<dbReference type="SUPFAM" id="SSF48340">
    <property type="entry name" value="Interferon-induced guanylate-binding protein 1 (GBP1), C-terminal domain"/>
    <property type="match status" value="1"/>
</dbReference>
<organism evidence="7">
    <name type="scientific">Lygus hesperus</name>
    <name type="common">Western plant bug</name>
    <dbReference type="NCBI Taxonomy" id="30085"/>
    <lineage>
        <taxon>Eukaryota</taxon>
        <taxon>Metazoa</taxon>
        <taxon>Ecdysozoa</taxon>
        <taxon>Arthropoda</taxon>
        <taxon>Hexapoda</taxon>
        <taxon>Insecta</taxon>
        <taxon>Pterygota</taxon>
        <taxon>Neoptera</taxon>
        <taxon>Paraneoptera</taxon>
        <taxon>Hemiptera</taxon>
        <taxon>Heteroptera</taxon>
        <taxon>Panheteroptera</taxon>
        <taxon>Cimicomorpha</taxon>
        <taxon>Miridae</taxon>
        <taxon>Mirini</taxon>
        <taxon>Lygus</taxon>
    </lineage>
</organism>
<evidence type="ECO:0000256" key="2">
    <source>
        <dbReference type="ARBA" id="ARBA00022801"/>
    </source>
</evidence>
<evidence type="ECO:0000256" key="3">
    <source>
        <dbReference type="ARBA" id="ARBA00023134"/>
    </source>
</evidence>
<reference evidence="7" key="2">
    <citation type="submission" date="2014-07" db="EMBL/GenBank/DDBJ databases">
        <authorList>
            <person name="Hull J."/>
        </authorList>
    </citation>
    <scope>NUCLEOTIDE SEQUENCE</scope>
</reference>
<name>A0A0A9WQQ8_LYGHE</name>
<dbReference type="PROSITE" id="PS51715">
    <property type="entry name" value="G_GB1_RHD3"/>
    <property type="match status" value="1"/>
</dbReference>
<dbReference type="InterPro" id="IPR027417">
    <property type="entry name" value="P-loop_NTPase"/>
</dbReference>
<evidence type="ECO:0000259" key="6">
    <source>
        <dbReference type="PROSITE" id="PS51715"/>
    </source>
</evidence>
<keyword evidence="1" id="KW-0547">Nucleotide-binding</keyword>
<reference evidence="7" key="1">
    <citation type="journal article" date="2014" name="PLoS ONE">
        <title>Transcriptome-Based Identification of ABC Transporters in the Western Tarnished Plant Bug Lygus hesperus.</title>
        <authorList>
            <person name="Hull J.J."/>
            <person name="Chaney K."/>
            <person name="Geib S.M."/>
            <person name="Fabrick J.A."/>
            <person name="Brent C.S."/>
            <person name="Walsh D."/>
            <person name="Lavine L.C."/>
        </authorList>
    </citation>
    <scope>NUCLEOTIDE SEQUENCE</scope>
</reference>
<dbReference type="GO" id="GO:0005525">
    <property type="term" value="F:GTP binding"/>
    <property type="evidence" value="ECO:0007669"/>
    <property type="project" value="UniProtKB-KW"/>
</dbReference>
<evidence type="ECO:0000256" key="4">
    <source>
        <dbReference type="PROSITE-ProRule" id="PRU01052"/>
    </source>
</evidence>
<dbReference type="InterPro" id="IPR015894">
    <property type="entry name" value="Guanylate-bd_N"/>
</dbReference>
<feature type="domain" description="GB1/RHD3-type G" evidence="6">
    <location>
        <begin position="1"/>
        <end position="205"/>
    </location>
</feature>
<proteinExistence type="inferred from homology"/>
<keyword evidence="5" id="KW-0812">Transmembrane</keyword>
<dbReference type="AlphaFoldDB" id="A0A0A9WQQ8"/>
<dbReference type="Gene3D" id="3.40.50.300">
    <property type="entry name" value="P-loop containing nucleotide triphosphate hydrolases"/>
    <property type="match status" value="1"/>
</dbReference>
<keyword evidence="5" id="KW-1133">Transmembrane helix</keyword>
<comment type="similarity">
    <text evidence="4">Belongs to the TRAFAC class dynamin-like GTPase superfamily. GB1/RHD3 GTPase family.</text>
</comment>
<dbReference type="SUPFAM" id="SSF52540">
    <property type="entry name" value="P-loop containing nucleoside triphosphate hydrolases"/>
    <property type="match status" value="1"/>
</dbReference>
<evidence type="ECO:0000256" key="1">
    <source>
        <dbReference type="ARBA" id="ARBA00022741"/>
    </source>
</evidence>
<dbReference type="PANTHER" id="PTHR10751">
    <property type="entry name" value="GUANYLATE BINDING PROTEIN"/>
    <property type="match status" value="1"/>
</dbReference>
<dbReference type="Pfam" id="PF02263">
    <property type="entry name" value="GBP"/>
    <property type="match status" value="1"/>
</dbReference>
<feature type="transmembrane region" description="Helical" evidence="5">
    <location>
        <begin position="341"/>
        <end position="363"/>
    </location>
</feature>
<evidence type="ECO:0000256" key="5">
    <source>
        <dbReference type="SAM" id="Phobius"/>
    </source>
</evidence>
<dbReference type="GO" id="GO:0003924">
    <property type="term" value="F:GTPase activity"/>
    <property type="evidence" value="ECO:0007669"/>
    <property type="project" value="InterPro"/>
</dbReference>
<protein>
    <submittedName>
        <fullName evidence="7">Atlastin-2</fullName>
    </submittedName>
</protein>
<dbReference type="Gene3D" id="1.20.58.420">
    <property type="entry name" value="AHSP"/>
    <property type="match status" value="1"/>
</dbReference>
<dbReference type="EMBL" id="GBHO01036439">
    <property type="protein sequence ID" value="JAG07165.1"/>
    <property type="molecule type" value="Transcribed_RNA"/>
</dbReference>
<keyword evidence="3" id="KW-0342">GTP-binding</keyword>
<dbReference type="InterPro" id="IPR036543">
    <property type="entry name" value="Guanylate-bd_C_sf"/>
</dbReference>
<keyword evidence="2" id="KW-0378">Hydrolase</keyword>
<feature type="transmembrane region" description="Helical" evidence="5">
    <location>
        <begin position="369"/>
        <end position="388"/>
    </location>
</feature>